<protein>
    <recommendedName>
        <fullName evidence="3">AB hydrolase-1 domain-containing protein</fullName>
    </recommendedName>
</protein>
<sequence length="331" mass="36694">MRSVSTFAPGFGLRSALVQTVLASKRPAARHWRKRGIDLAPISTSHVLDCGDGVRLTGHYTPQPQAPRALVVLIHGWEGNHDSAYLVSMACALHRAGYAVFRLNLRDHGGSHALNQAMFHSARMSEVLGAVRAIRALDGHTPAAEFAVIGFSLGGNFALRVGLQGPATGLYPRVSIGISPSIHPRHTLEAIDNGPRVFQRYFLQKWLLTQQLKAEAWPGQYDFTSHRKLRNFIEMTQRFVEDFTEYDGLEDYFERYTLTPEMLVNSPSPLGIITAGDDSVVPIADFTGLSARGSVMHYEATDRGGHCGFIQDWRLNTWTEDRVLELLARAS</sequence>
<dbReference type="AlphaFoldDB" id="I8T3C1"/>
<evidence type="ECO:0000256" key="2">
    <source>
        <dbReference type="PIRSR" id="PIRSR005211-1"/>
    </source>
</evidence>
<dbReference type="InterPro" id="IPR000073">
    <property type="entry name" value="AB_hydrolase_1"/>
</dbReference>
<reference evidence="4 5" key="1">
    <citation type="journal article" date="2012" name="J. Bacteriol.">
        <title>Genome Sequence of n-Alkane-Degrading Hydrocarboniphaga effusa Strain AP103T (ATCC BAA-332T).</title>
        <authorList>
            <person name="Chang H.K."/>
            <person name="Zylstra G.J."/>
            <person name="Chae J.C."/>
        </authorList>
    </citation>
    <scope>NUCLEOTIDE SEQUENCE [LARGE SCALE GENOMIC DNA]</scope>
    <source>
        <strain evidence="4 5">AP103</strain>
    </source>
</reference>
<feature type="active site" description="Charge relay system" evidence="2">
    <location>
        <position position="278"/>
    </location>
</feature>
<feature type="domain" description="AB hydrolase-1" evidence="3">
    <location>
        <begin position="71"/>
        <end position="311"/>
    </location>
</feature>
<comment type="similarity">
    <text evidence="1">Belongs to the AB hydrolase superfamily. AB hydrolase 4 family.</text>
</comment>
<dbReference type="OrthoDB" id="332676at2"/>
<dbReference type="InterPro" id="IPR050960">
    <property type="entry name" value="AB_hydrolase_4_sf"/>
</dbReference>
<accession>I8T3C1</accession>
<evidence type="ECO:0000313" key="5">
    <source>
        <dbReference type="Proteomes" id="UP000003704"/>
    </source>
</evidence>
<dbReference type="STRING" id="1172194.WQQ_46380"/>
<dbReference type="Pfam" id="PF12697">
    <property type="entry name" value="Abhydrolase_6"/>
    <property type="match status" value="1"/>
</dbReference>
<dbReference type="Gene3D" id="3.40.50.1820">
    <property type="entry name" value="alpha/beta hydrolase"/>
    <property type="match status" value="1"/>
</dbReference>
<dbReference type="PIRSF" id="PIRSF005211">
    <property type="entry name" value="Ab_hydro_YheT"/>
    <property type="match status" value="1"/>
</dbReference>
<name>I8T3C1_9GAMM</name>
<dbReference type="GO" id="GO:0034338">
    <property type="term" value="F:short-chain carboxylesterase activity"/>
    <property type="evidence" value="ECO:0007669"/>
    <property type="project" value="TreeGrafter"/>
</dbReference>
<feature type="active site" description="Charge relay system" evidence="2">
    <location>
        <position position="152"/>
    </location>
</feature>
<evidence type="ECO:0000313" key="4">
    <source>
        <dbReference type="EMBL" id="EIT68203.1"/>
    </source>
</evidence>
<dbReference type="Proteomes" id="UP000003704">
    <property type="component" value="Unassembled WGS sequence"/>
</dbReference>
<feature type="active site" description="Charge relay system" evidence="2">
    <location>
        <position position="306"/>
    </location>
</feature>
<dbReference type="RefSeq" id="WP_007187573.1">
    <property type="nucleotide sequence ID" value="NZ_AKGD01000004.1"/>
</dbReference>
<dbReference type="SUPFAM" id="SSF53474">
    <property type="entry name" value="alpha/beta-Hydrolases"/>
    <property type="match status" value="1"/>
</dbReference>
<dbReference type="InterPro" id="IPR012020">
    <property type="entry name" value="ABHD4"/>
</dbReference>
<keyword evidence="5" id="KW-1185">Reference proteome</keyword>
<proteinExistence type="inferred from homology"/>
<dbReference type="InterPro" id="IPR029058">
    <property type="entry name" value="AB_hydrolase_fold"/>
</dbReference>
<dbReference type="EMBL" id="AKGD01000004">
    <property type="protein sequence ID" value="EIT68203.1"/>
    <property type="molecule type" value="Genomic_DNA"/>
</dbReference>
<evidence type="ECO:0000259" key="3">
    <source>
        <dbReference type="Pfam" id="PF12697"/>
    </source>
</evidence>
<gene>
    <name evidence="4" type="ORF">WQQ_46380</name>
</gene>
<dbReference type="PANTHER" id="PTHR10794">
    <property type="entry name" value="ABHYDROLASE DOMAIN-CONTAINING PROTEIN"/>
    <property type="match status" value="1"/>
</dbReference>
<dbReference type="GO" id="GO:0047372">
    <property type="term" value="F:monoacylglycerol lipase activity"/>
    <property type="evidence" value="ECO:0007669"/>
    <property type="project" value="TreeGrafter"/>
</dbReference>
<organism evidence="4 5">
    <name type="scientific">Hydrocarboniphaga effusa AP103</name>
    <dbReference type="NCBI Taxonomy" id="1172194"/>
    <lineage>
        <taxon>Bacteria</taxon>
        <taxon>Pseudomonadati</taxon>
        <taxon>Pseudomonadota</taxon>
        <taxon>Gammaproteobacteria</taxon>
        <taxon>Nevskiales</taxon>
        <taxon>Nevskiaceae</taxon>
        <taxon>Hydrocarboniphaga</taxon>
    </lineage>
</organism>
<dbReference type="PANTHER" id="PTHR10794:SF63">
    <property type="entry name" value="ALPHA_BETA HYDROLASE 1, ISOFORM A"/>
    <property type="match status" value="1"/>
</dbReference>
<evidence type="ECO:0000256" key="1">
    <source>
        <dbReference type="ARBA" id="ARBA00010884"/>
    </source>
</evidence>
<comment type="caution">
    <text evidence="4">The sequence shown here is derived from an EMBL/GenBank/DDBJ whole genome shotgun (WGS) entry which is preliminary data.</text>
</comment>